<protein>
    <submittedName>
        <fullName evidence="2">DUF3630 family protein</fullName>
    </submittedName>
</protein>
<dbReference type="AlphaFoldDB" id="A0A1I7W0K9"/>
<organism evidence="1 2">
    <name type="scientific">Loa loa</name>
    <name type="common">Eye worm</name>
    <name type="synonym">Filaria loa</name>
    <dbReference type="NCBI Taxonomy" id="7209"/>
    <lineage>
        <taxon>Eukaryota</taxon>
        <taxon>Metazoa</taxon>
        <taxon>Ecdysozoa</taxon>
        <taxon>Nematoda</taxon>
        <taxon>Chromadorea</taxon>
        <taxon>Rhabditida</taxon>
        <taxon>Spirurina</taxon>
        <taxon>Spiruromorpha</taxon>
        <taxon>Filarioidea</taxon>
        <taxon>Onchocercidae</taxon>
        <taxon>Loa</taxon>
    </lineage>
</organism>
<evidence type="ECO:0000313" key="1">
    <source>
        <dbReference type="Proteomes" id="UP000095285"/>
    </source>
</evidence>
<sequence>MSQSDLLKCETSVLNDQKHMQFWRHIENELNSAHTNYYIKETSTYHYGVENLTLQLDLSDQYVWTTRFQHRVQFTPKMYEQRATIFVDEFARFVS</sequence>
<dbReference type="Proteomes" id="UP000095285">
    <property type="component" value="Unassembled WGS sequence"/>
</dbReference>
<accession>A0A1I7W0K9</accession>
<dbReference type="WBParaSite" id="EN70_8361">
    <property type="protein sequence ID" value="EN70_8361"/>
    <property type="gene ID" value="EN70_8361"/>
</dbReference>
<keyword evidence="1" id="KW-1185">Reference proteome</keyword>
<reference evidence="2" key="2">
    <citation type="submission" date="2016-11" db="UniProtKB">
        <authorList>
            <consortium name="WormBaseParasite"/>
        </authorList>
    </citation>
    <scope>IDENTIFICATION</scope>
</reference>
<evidence type="ECO:0000313" key="2">
    <source>
        <dbReference type="WBParaSite" id="EN70_8361"/>
    </source>
</evidence>
<proteinExistence type="predicted"/>
<reference evidence="1" key="1">
    <citation type="submission" date="2012-04" db="EMBL/GenBank/DDBJ databases">
        <title>The Genome Sequence of Loa loa.</title>
        <authorList>
            <consortium name="The Broad Institute Genome Sequencing Platform"/>
            <consortium name="Broad Institute Genome Sequencing Center for Infectious Disease"/>
            <person name="Nutman T.B."/>
            <person name="Fink D.L."/>
            <person name="Russ C."/>
            <person name="Young S."/>
            <person name="Zeng Q."/>
            <person name="Gargeya S."/>
            <person name="Alvarado L."/>
            <person name="Berlin A."/>
            <person name="Chapman S.B."/>
            <person name="Chen Z."/>
            <person name="Freedman E."/>
            <person name="Gellesch M."/>
            <person name="Goldberg J."/>
            <person name="Griggs A."/>
            <person name="Gujja S."/>
            <person name="Heilman E.R."/>
            <person name="Heiman D."/>
            <person name="Howarth C."/>
            <person name="Mehta T."/>
            <person name="Neiman D."/>
            <person name="Pearson M."/>
            <person name="Roberts A."/>
            <person name="Saif S."/>
            <person name="Shea T."/>
            <person name="Shenoy N."/>
            <person name="Sisk P."/>
            <person name="Stolte C."/>
            <person name="Sykes S."/>
            <person name="White J."/>
            <person name="Yandava C."/>
            <person name="Haas B."/>
            <person name="Henn M.R."/>
            <person name="Nusbaum C."/>
            <person name="Birren B."/>
        </authorList>
    </citation>
    <scope>NUCLEOTIDE SEQUENCE [LARGE SCALE GENOMIC DNA]</scope>
</reference>
<name>A0A1I7W0K9_LOALO</name>